<evidence type="ECO:0000313" key="1">
    <source>
        <dbReference type="EMBL" id="MCU6792614.1"/>
    </source>
</evidence>
<protein>
    <submittedName>
        <fullName evidence="1">Uncharacterized protein</fullName>
    </submittedName>
</protein>
<dbReference type="EMBL" id="JAOQIO010000033">
    <property type="protein sequence ID" value="MCU6792614.1"/>
    <property type="molecule type" value="Genomic_DNA"/>
</dbReference>
<reference evidence="1 2" key="1">
    <citation type="submission" date="2022-09" db="EMBL/GenBank/DDBJ databases">
        <authorList>
            <person name="Han X.L."/>
            <person name="Wang Q."/>
            <person name="Lu T."/>
        </authorList>
    </citation>
    <scope>NUCLEOTIDE SEQUENCE [LARGE SCALE GENOMIC DNA]</scope>
    <source>
        <strain evidence="1 2">WQ 127069</strain>
    </source>
</reference>
<accession>A0ABT2UD91</accession>
<proteinExistence type="predicted"/>
<sequence length="90" mass="10640">MELVTFEHFMAMYSVNNNLQPSLESLIEHVEFYKTIEGNELLKELIEQIELVKKHEYNFVLKKILKHYGNGISSEKFRELIEPLIIAICK</sequence>
<name>A0ABT2UD91_9BACL</name>
<evidence type="ECO:0000313" key="2">
    <source>
        <dbReference type="Proteomes" id="UP001652445"/>
    </source>
</evidence>
<gene>
    <name evidence="1" type="ORF">OB236_10830</name>
</gene>
<organism evidence="1 2">
    <name type="scientific">Paenibacillus baimaensis</name>
    <dbReference type="NCBI Taxonomy" id="2982185"/>
    <lineage>
        <taxon>Bacteria</taxon>
        <taxon>Bacillati</taxon>
        <taxon>Bacillota</taxon>
        <taxon>Bacilli</taxon>
        <taxon>Bacillales</taxon>
        <taxon>Paenibacillaceae</taxon>
        <taxon>Paenibacillus</taxon>
    </lineage>
</organism>
<dbReference type="Proteomes" id="UP001652445">
    <property type="component" value="Unassembled WGS sequence"/>
</dbReference>
<dbReference type="RefSeq" id="WP_262683999.1">
    <property type="nucleotide sequence ID" value="NZ_JAOQIO010000033.1"/>
</dbReference>
<keyword evidence="2" id="KW-1185">Reference proteome</keyword>
<comment type="caution">
    <text evidence="1">The sequence shown here is derived from an EMBL/GenBank/DDBJ whole genome shotgun (WGS) entry which is preliminary data.</text>
</comment>